<gene>
    <name evidence="2" type="ORF">KGQ19_22545</name>
</gene>
<dbReference type="SUPFAM" id="SSF47413">
    <property type="entry name" value="lambda repressor-like DNA-binding domains"/>
    <property type="match status" value="1"/>
</dbReference>
<sequence>MATSPSSSAQQARQVLGSRLDEIRKHAGLSGPALAALCGWHKSKVSRIANAVTPPSEADIRAWAAHCGAEDQIPDLIASLRTVEGMWVEWRRQTHGGLRAIQAAFVSLYEKTRHMRTYSCWLLPGPVQIRPYAESIMRTVQLRDGLIDDVEAATDARLERQRYLYEGNHTYAFLIEESVLRCTVVDNDTMAAQLGHLLTIGGLPNVSLGIIPMSTNRTHWPCESFGIFDDQLVNVELVSTEVTIRQPREIALYDQRFKILSSQAKRGPDARKLITKALDALA</sequence>
<dbReference type="RefSeq" id="WP_212011207.1">
    <property type="nucleotide sequence ID" value="NZ_JAAFYZ010000078.1"/>
</dbReference>
<evidence type="ECO:0000259" key="1">
    <source>
        <dbReference type="SMART" id="SM00530"/>
    </source>
</evidence>
<dbReference type="Proteomes" id="UP000730482">
    <property type="component" value="Unassembled WGS sequence"/>
</dbReference>
<name>A0ABS5KUB7_9ACTN</name>
<dbReference type="Pfam" id="PF19054">
    <property type="entry name" value="DUF5753"/>
    <property type="match status" value="1"/>
</dbReference>
<evidence type="ECO:0000313" key="3">
    <source>
        <dbReference type="Proteomes" id="UP000730482"/>
    </source>
</evidence>
<dbReference type="Pfam" id="PF13560">
    <property type="entry name" value="HTH_31"/>
    <property type="match status" value="1"/>
</dbReference>
<dbReference type="InterPro" id="IPR010982">
    <property type="entry name" value="Lambda_DNA-bd_dom_sf"/>
</dbReference>
<dbReference type="CDD" id="cd00093">
    <property type="entry name" value="HTH_XRE"/>
    <property type="match status" value="1"/>
</dbReference>
<accession>A0ABS5KUB7</accession>
<feature type="domain" description="HTH cro/C1-type" evidence="1">
    <location>
        <begin position="19"/>
        <end position="74"/>
    </location>
</feature>
<dbReference type="Gene3D" id="1.10.260.40">
    <property type="entry name" value="lambda repressor-like DNA-binding domains"/>
    <property type="match status" value="1"/>
</dbReference>
<comment type="caution">
    <text evidence="2">The sequence shown here is derived from an EMBL/GenBank/DDBJ whole genome shotgun (WGS) entry which is preliminary data.</text>
</comment>
<evidence type="ECO:0000313" key="2">
    <source>
        <dbReference type="EMBL" id="MBS2549647.1"/>
    </source>
</evidence>
<dbReference type="EMBL" id="JAAFYZ010000078">
    <property type="protein sequence ID" value="MBS2549647.1"/>
    <property type="molecule type" value="Genomic_DNA"/>
</dbReference>
<reference evidence="2 3" key="1">
    <citation type="submission" date="2020-02" db="EMBL/GenBank/DDBJ databases">
        <title>Acidophilic actinobacteria isolated from forest soil.</title>
        <authorList>
            <person name="Golinska P."/>
        </authorList>
    </citation>
    <scope>NUCLEOTIDE SEQUENCE [LARGE SCALE GENOMIC DNA]</scope>
    <source>
        <strain evidence="2 3">NL8</strain>
    </source>
</reference>
<dbReference type="InterPro" id="IPR001387">
    <property type="entry name" value="Cro/C1-type_HTH"/>
</dbReference>
<proteinExistence type="predicted"/>
<keyword evidence="3" id="KW-1185">Reference proteome</keyword>
<organism evidence="2 3">
    <name type="scientific">Catenulispora pinistramenti</name>
    <dbReference type="NCBI Taxonomy" id="2705254"/>
    <lineage>
        <taxon>Bacteria</taxon>
        <taxon>Bacillati</taxon>
        <taxon>Actinomycetota</taxon>
        <taxon>Actinomycetes</taxon>
        <taxon>Catenulisporales</taxon>
        <taxon>Catenulisporaceae</taxon>
        <taxon>Catenulispora</taxon>
    </lineage>
</organism>
<dbReference type="SMART" id="SM00530">
    <property type="entry name" value="HTH_XRE"/>
    <property type="match status" value="1"/>
</dbReference>
<dbReference type="InterPro" id="IPR043917">
    <property type="entry name" value="DUF5753"/>
</dbReference>
<protein>
    <submittedName>
        <fullName evidence="2">Helix-turn-helix domain-containing protein</fullName>
    </submittedName>
</protein>